<name>A0A9P9HMS5_FUSRE</name>
<evidence type="ECO:0000256" key="1">
    <source>
        <dbReference type="ARBA" id="ARBA00022729"/>
    </source>
</evidence>
<dbReference type="PANTHER" id="PTHR31836">
    <property type="match status" value="1"/>
</dbReference>
<dbReference type="RefSeq" id="XP_046052565.1">
    <property type="nucleotide sequence ID" value="XM_046186137.1"/>
</dbReference>
<gene>
    <name evidence="2" type="ORF">BKA55DRAFT_470031</name>
</gene>
<dbReference type="SUPFAM" id="SSF50685">
    <property type="entry name" value="Barwin-like endoglucanases"/>
    <property type="match status" value="1"/>
</dbReference>
<dbReference type="CDD" id="cd22191">
    <property type="entry name" value="DPBB_RlpA_EXP_N-like"/>
    <property type="match status" value="1"/>
</dbReference>
<dbReference type="InterPro" id="IPR051477">
    <property type="entry name" value="Expansin_CellWall"/>
</dbReference>
<dbReference type="PANTHER" id="PTHR31836:SF28">
    <property type="entry name" value="SRCR DOMAIN-CONTAINING PROTEIN-RELATED"/>
    <property type="match status" value="1"/>
</dbReference>
<organism evidence="2 3">
    <name type="scientific">Fusarium redolens</name>
    <dbReference type="NCBI Taxonomy" id="48865"/>
    <lineage>
        <taxon>Eukaryota</taxon>
        <taxon>Fungi</taxon>
        <taxon>Dikarya</taxon>
        <taxon>Ascomycota</taxon>
        <taxon>Pezizomycotina</taxon>
        <taxon>Sordariomycetes</taxon>
        <taxon>Hypocreomycetidae</taxon>
        <taxon>Hypocreales</taxon>
        <taxon>Nectriaceae</taxon>
        <taxon>Fusarium</taxon>
        <taxon>Fusarium redolens species complex</taxon>
    </lineage>
</organism>
<accession>A0A9P9HMS5</accession>
<dbReference type="Proteomes" id="UP000720189">
    <property type="component" value="Unassembled WGS sequence"/>
</dbReference>
<dbReference type="GeneID" id="70216091"/>
<sequence length="76" mass="8162">SGDATYYRPGKTSCGPVHYDDDLIVALSPAQFTHHPDACGRYIRVMGYNGHQVTVQVADKCPECSLGSIDLTSAGF</sequence>
<evidence type="ECO:0008006" key="4">
    <source>
        <dbReference type="Google" id="ProtNLM"/>
    </source>
</evidence>
<dbReference type="AlphaFoldDB" id="A0A9P9HMS5"/>
<evidence type="ECO:0000313" key="2">
    <source>
        <dbReference type="EMBL" id="KAH7260688.1"/>
    </source>
</evidence>
<comment type="caution">
    <text evidence="2">The sequence shown here is derived from an EMBL/GenBank/DDBJ whole genome shotgun (WGS) entry which is preliminary data.</text>
</comment>
<dbReference type="Gene3D" id="2.40.40.10">
    <property type="entry name" value="RlpA-like domain"/>
    <property type="match status" value="1"/>
</dbReference>
<dbReference type="OrthoDB" id="406505at2759"/>
<proteinExistence type="predicted"/>
<feature type="non-terminal residue" evidence="2">
    <location>
        <position position="76"/>
    </location>
</feature>
<keyword evidence="3" id="KW-1185">Reference proteome</keyword>
<evidence type="ECO:0000313" key="3">
    <source>
        <dbReference type="Proteomes" id="UP000720189"/>
    </source>
</evidence>
<dbReference type="EMBL" id="JAGMUX010000004">
    <property type="protein sequence ID" value="KAH7260688.1"/>
    <property type="molecule type" value="Genomic_DNA"/>
</dbReference>
<protein>
    <recommendedName>
        <fullName evidence="4">RlpA-like protein double-psi beta-barrel domain-containing protein</fullName>
    </recommendedName>
</protein>
<dbReference type="InterPro" id="IPR036908">
    <property type="entry name" value="RlpA-like_sf"/>
</dbReference>
<reference evidence="2" key="1">
    <citation type="journal article" date="2021" name="Nat. Commun.">
        <title>Genetic determinants of endophytism in the Arabidopsis root mycobiome.</title>
        <authorList>
            <person name="Mesny F."/>
            <person name="Miyauchi S."/>
            <person name="Thiergart T."/>
            <person name="Pickel B."/>
            <person name="Atanasova L."/>
            <person name="Karlsson M."/>
            <person name="Huettel B."/>
            <person name="Barry K.W."/>
            <person name="Haridas S."/>
            <person name="Chen C."/>
            <person name="Bauer D."/>
            <person name="Andreopoulos W."/>
            <person name="Pangilinan J."/>
            <person name="LaButti K."/>
            <person name="Riley R."/>
            <person name="Lipzen A."/>
            <person name="Clum A."/>
            <person name="Drula E."/>
            <person name="Henrissat B."/>
            <person name="Kohler A."/>
            <person name="Grigoriev I.V."/>
            <person name="Martin F.M."/>
            <person name="Hacquard S."/>
        </authorList>
    </citation>
    <scope>NUCLEOTIDE SEQUENCE</scope>
    <source>
        <strain evidence="2">MPI-CAGE-AT-0023</strain>
    </source>
</reference>
<keyword evidence="1" id="KW-0732">Signal</keyword>
<feature type="non-terminal residue" evidence="2">
    <location>
        <position position="1"/>
    </location>
</feature>